<evidence type="ECO:0000313" key="10">
    <source>
        <dbReference type="Proteomes" id="UP000076962"/>
    </source>
</evidence>
<feature type="transmembrane region" description="Helical" evidence="7">
    <location>
        <begin position="121"/>
        <end position="140"/>
    </location>
</feature>
<feature type="transmembrane region" description="Helical" evidence="7">
    <location>
        <begin position="59"/>
        <end position="83"/>
    </location>
</feature>
<protein>
    <submittedName>
        <fullName evidence="9">Membrane protein containing DUF214, permase predicted</fullName>
    </submittedName>
</protein>
<dbReference type="AlphaFoldDB" id="A0A176RSR6"/>
<reference evidence="9 10" key="1">
    <citation type="submission" date="2016-05" db="EMBL/GenBank/DDBJ databases">
        <title>Single-cell genome of chain-forming Candidatus Thiomargarita nelsonii and comparison to other large sulfur-oxidizing bacteria.</title>
        <authorList>
            <person name="Winkel M."/>
            <person name="Salman V."/>
            <person name="Woyke T."/>
            <person name="Schulz-Vogt H."/>
            <person name="Richter M."/>
            <person name="Flood B."/>
            <person name="Bailey J."/>
            <person name="Amann R."/>
            <person name="Mussmann M."/>
        </authorList>
    </citation>
    <scope>NUCLEOTIDE SEQUENCE [LARGE SCALE GENOMIC DNA]</scope>
    <source>
        <strain evidence="9 10">THI036</strain>
    </source>
</reference>
<evidence type="ECO:0000256" key="4">
    <source>
        <dbReference type="ARBA" id="ARBA00022989"/>
    </source>
</evidence>
<accession>A0A176RSR6</accession>
<evidence type="ECO:0000256" key="2">
    <source>
        <dbReference type="ARBA" id="ARBA00022475"/>
    </source>
</evidence>
<sequence length="154" mass="17022">MTPLVKAMANVFEGFLLVWYFVVFIAMAFGLVNTLLMAVFERTREIGLFQALGMKPRWIVGQVLFESLFLLAIGLIVGNLISWATLVLTAEGLDFSRYAAGYEMIGLSSLIYPVLKISDVVTANVLIIVLGLVASLYPAWRAARYVPVEAITRT</sequence>
<keyword evidence="5 7" id="KW-0472">Membrane</keyword>
<organism evidence="9 10">
    <name type="scientific">Candidatus Thiomargarita nelsonii</name>
    <dbReference type="NCBI Taxonomy" id="1003181"/>
    <lineage>
        <taxon>Bacteria</taxon>
        <taxon>Pseudomonadati</taxon>
        <taxon>Pseudomonadota</taxon>
        <taxon>Gammaproteobacteria</taxon>
        <taxon>Thiotrichales</taxon>
        <taxon>Thiotrichaceae</taxon>
        <taxon>Thiomargarita</taxon>
    </lineage>
</organism>
<gene>
    <name evidence="9" type="ORF">THIOM_005653</name>
</gene>
<evidence type="ECO:0000313" key="9">
    <source>
        <dbReference type="EMBL" id="OAD18746.1"/>
    </source>
</evidence>
<comment type="subcellular location">
    <subcellularLocation>
        <location evidence="1">Cell membrane</location>
        <topology evidence="1">Multi-pass membrane protein</topology>
    </subcellularLocation>
</comment>
<comment type="caution">
    <text evidence="9">The sequence shown here is derived from an EMBL/GenBank/DDBJ whole genome shotgun (WGS) entry which is preliminary data.</text>
</comment>
<dbReference type="GO" id="GO:0022857">
    <property type="term" value="F:transmembrane transporter activity"/>
    <property type="evidence" value="ECO:0007669"/>
    <property type="project" value="TreeGrafter"/>
</dbReference>
<dbReference type="EMBL" id="LUTY01003104">
    <property type="protein sequence ID" value="OAD18746.1"/>
    <property type="molecule type" value="Genomic_DNA"/>
</dbReference>
<evidence type="ECO:0000256" key="1">
    <source>
        <dbReference type="ARBA" id="ARBA00004651"/>
    </source>
</evidence>
<feature type="domain" description="ABC3 transporter permease C-terminal" evidence="8">
    <location>
        <begin position="20"/>
        <end position="145"/>
    </location>
</feature>
<comment type="similarity">
    <text evidence="6">Belongs to the ABC-4 integral membrane protein family.</text>
</comment>
<evidence type="ECO:0000256" key="5">
    <source>
        <dbReference type="ARBA" id="ARBA00023136"/>
    </source>
</evidence>
<keyword evidence="10" id="KW-1185">Reference proteome</keyword>
<evidence type="ECO:0000259" key="8">
    <source>
        <dbReference type="Pfam" id="PF02687"/>
    </source>
</evidence>
<feature type="transmembrane region" description="Helical" evidence="7">
    <location>
        <begin position="17"/>
        <end position="39"/>
    </location>
</feature>
<dbReference type="Pfam" id="PF02687">
    <property type="entry name" value="FtsX"/>
    <property type="match status" value="1"/>
</dbReference>
<evidence type="ECO:0000256" key="3">
    <source>
        <dbReference type="ARBA" id="ARBA00022692"/>
    </source>
</evidence>
<evidence type="ECO:0000256" key="6">
    <source>
        <dbReference type="ARBA" id="ARBA00038076"/>
    </source>
</evidence>
<evidence type="ECO:0000256" key="7">
    <source>
        <dbReference type="SAM" id="Phobius"/>
    </source>
</evidence>
<dbReference type="Proteomes" id="UP000076962">
    <property type="component" value="Unassembled WGS sequence"/>
</dbReference>
<dbReference type="InterPro" id="IPR050250">
    <property type="entry name" value="Macrolide_Exporter_MacB"/>
</dbReference>
<keyword evidence="4 7" id="KW-1133">Transmembrane helix</keyword>
<dbReference type="PANTHER" id="PTHR30572:SF4">
    <property type="entry name" value="ABC TRANSPORTER PERMEASE YTRF"/>
    <property type="match status" value="1"/>
</dbReference>
<keyword evidence="2" id="KW-1003">Cell membrane</keyword>
<proteinExistence type="inferred from homology"/>
<name>A0A176RSR6_9GAMM</name>
<dbReference type="GO" id="GO:0005886">
    <property type="term" value="C:plasma membrane"/>
    <property type="evidence" value="ECO:0007669"/>
    <property type="project" value="UniProtKB-SubCell"/>
</dbReference>
<dbReference type="PANTHER" id="PTHR30572">
    <property type="entry name" value="MEMBRANE COMPONENT OF TRANSPORTER-RELATED"/>
    <property type="match status" value="1"/>
</dbReference>
<keyword evidence="3 7" id="KW-0812">Transmembrane</keyword>
<dbReference type="InterPro" id="IPR003838">
    <property type="entry name" value="ABC3_permease_C"/>
</dbReference>